<evidence type="ECO:0000256" key="3">
    <source>
        <dbReference type="ARBA" id="ARBA00022801"/>
    </source>
</evidence>
<dbReference type="Proteomes" id="UP000266273">
    <property type="component" value="Unassembled WGS sequence"/>
</dbReference>
<dbReference type="SUPFAM" id="SSF53178">
    <property type="entry name" value="Peptidyl-tRNA hydrolase-like"/>
    <property type="match status" value="1"/>
</dbReference>
<dbReference type="AlphaFoldDB" id="A0A397PE45"/>
<keyword evidence="4 7" id="KW-0694">RNA-binding</keyword>
<keyword evidence="3 7" id="KW-0378">Hydrolase</keyword>
<evidence type="ECO:0000256" key="4">
    <source>
        <dbReference type="ARBA" id="ARBA00022884"/>
    </source>
</evidence>
<gene>
    <name evidence="7" type="primary">pth</name>
    <name evidence="11" type="ORF">BXY53_2620</name>
</gene>
<comment type="function">
    <text evidence="7">Catalyzes the release of premature peptidyl moieties from peptidyl-tRNA molecules trapped in stalled 50S ribosomal subunits, and thus maintains levels of free tRNAs and 50S ribosomes.</text>
</comment>
<feature type="compositionally biased region" description="Basic and acidic residues" evidence="10">
    <location>
        <begin position="189"/>
        <end position="204"/>
    </location>
</feature>
<dbReference type="PANTHER" id="PTHR17224">
    <property type="entry name" value="PEPTIDYL-TRNA HYDROLASE"/>
    <property type="match status" value="1"/>
</dbReference>
<feature type="binding site" evidence="7">
    <location>
        <position position="14"/>
    </location>
    <ligand>
        <name>tRNA</name>
        <dbReference type="ChEBI" id="CHEBI:17843"/>
    </ligand>
</feature>
<evidence type="ECO:0000256" key="6">
    <source>
        <dbReference type="ARBA" id="ARBA00050038"/>
    </source>
</evidence>
<dbReference type="GO" id="GO:0000049">
    <property type="term" value="F:tRNA binding"/>
    <property type="evidence" value="ECO:0007669"/>
    <property type="project" value="UniProtKB-UniRule"/>
</dbReference>
<feature type="region of interest" description="Disordered" evidence="10">
    <location>
        <begin position="189"/>
        <end position="232"/>
    </location>
</feature>
<dbReference type="PROSITE" id="PS01196">
    <property type="entry name" value="PEPT_TRNA_HYDROL_2"/>
    <property type="match status" value="1"/>
</dbReference>
<evidence type="ECO:0000256" key="10">
    <source>
        <dbReference type="SAM" id="MobiDB-lite"/>
    </source>
</evidence>
<organism evidence="11 12">
    <name type="scientific">Dichotomicrobium thermohalophilum</name>
    <dbReference type="NCBI Taxonomy" id="933063"/>
    <lineage>
        <taxon>Bacteria</taxon>
        <taxon>Pseudomonadati</taxon>
        <taxon>Pseudomonadota</taxon>
        <taxon>Alphaproteobacteria</taxon>
        <taxon>Hyphomicrobiales</taxon>
        <taxon>Hyphomicrobiaceae</taxon>
        <taxon>Dichotomicrobium</taxon>
    </lineage>
</organism>
<feature type="active site" description="Proton acceptor" evidence="7">
    <location>
        <position position="19"/>
    </location>
</feature>
<comment type="subcellular location">
    <subcellularLocation>
        <location evidence="7">Cytoplasm</location>
    </subcellularLocation>
</comment>
<dbReference type="GO" id="GO:0072344">
    <property type="term" value="P:rescue of stalled ribosome"/>
    <property type="evidence" value="ECO:0007669"/>
    <property type="project" value="UniProtKB-UniRule"/>
</dbReference>
<reference evidence="11 12" key="1">
    <citation type="submission" date="2018-08" db="EMBL/GenBank/DDBJ databases">
        <title>Genomic Encyclopedia of Archaeal and Bacterial Type Strains, Phase II (KMG-II): from individual species to whole genera.</title>
        <authorList>
            <person name="Goeker M."/>
        </authorList>
    </citation>
    <scope>NUCLEOTIDE SEQUENCE [LARGE SCALE GENOMIC DNA]</scope>
    <source>
        <strain evidence="11 12">DSM 5002</strain>
    </source>
</reference>
<dbReference type="InterPro" id="IPR036416">
    <property type="entry name" value="Pept_tRNA_hydro_sf"/>
</dbReference>
<keyword evidence="2 7" id="KW-0820">tRNA-binding</keyword>
<dbReference type="InterPro" id="IPR001328">
    <property type="entry name" value="Pept_tRNA_hydro"/>
</dbReference>
<proteinExistence type="inferred from homology"/>
<dbReference type="GO" id="GO:0005737">
    <property type="term" value="C:cytoplasm"/>
    <property type="evidence" value="ECO:0007669"/>
    <property type="project" value="UniProtKB-SubCell"/>
</dbReference>
<evidence type="ECO:0000256" key="7">
    <source>
        <dbReference type="HAMAP-Rule" id="MF_00083"/>
    </source>
</evidence>
<protein>
    <recommendedName>
        <fullName evidence="6 7">Peptidyl-tRNA hydrolase</fullName>
        <shortName evidence="7">Pth</shortName>
        <ecNumber evidence="1 7">3.1.1.29</ecNumber>
    </recommendedName>
</protein>
<dbReference type="EC" id="3.1.1.29" evidence="1 7"/>
<keyword evidence="7" id="KW-0963">Cytoplasm</keyword>
<dbReference type="GO" id="GO:0006515">
    <property type="term" value="P:protein quality control for misfolded or incompletely synthesized proteins"/>
    <property type="evidence" value="ECO:0007669"/>
    <property type="project" value="UniProtKB-UniRule"/>
</dbReference>
<evidence type="ECO:0000313" key="12">
    <source>
        <dbReference type="Proteomes" id="UP000266273"/>
    </source>
</evidence>
<comment type="caution">
    <text evidence="11">The sequence shown here is derived from an EMBL/GenBank/DDBJ whole genome shotgun (WGS) entry which is preliminary data.</text>
</comment>
<evidence type="ECO:0000256" key="8">
    <source>
        <dbReference type="RuleBase" id="RU000673"/>
    </source>
</evidence>
<feature type="binding site" evidence="7">
    <location>
        <position position="112"/>
    </location>
    <ligand>
        <name>tRNA</name>
        <dbReference type="ChEBI" id="CHEBI:17843"/>
    </ligand>
</feature>
<dbReference type="EMBL" id="QXDF01000004">
    <property type="protein sequence ID" value="RIA47238.1"/>
    <property type="molecule type" value="Genomic_DNA"/>
</dbReference>
<evidence type="ECO:0000256" key="2">
    <source>
        <dbReference type="ARBA" id="ARBA00022555"/>
    </source>
</evidence>
<name>A0A397PE45_9HYPH</name>
<dbReference type="HAMAP" id="MF_00083">
    <property type="entry name" value="Pept_tRNA_hydro_bact"/>
    <property type="match status" value="1"/>
</dbReference>
<evidence type="ECO:0000256" key="1">
    <source>
        <dbReference type="ARBA" id="ARBA00013260"/>
    </source>
</evidence>
<dbReference type="NCBIfam" id="TIGR00447">
    <property type="entry name" value="pth"/>
    <property type="match status" value="1"/>
</dbReference>
<dbReference type="PANTHER" id="PTHR17224:SF1">
    <property type="entry name" value="PEPTIDYL-TRNA HYDROLASE"/>
    <property type="match status" value="1"/>
</dbReference>
<dbReference type="GO" id="GO:0004045">
    <property type="term" value="F:peptidyl-tRNA hydrolase activity"/>
    <property type="evidence" value="ECO:0007669"/>
    <property type="project" value="UniProtKB-UniRule"/>
</dbReference>
<evidence type="ECO:0000256" key="5">
    <source>
        <dbReference type="ARBA" id="ARBA00038063"/>
    </source>
</evidence>
<feature type="site" description="Stabilizes the basic form of H active site to accept a proton" evidence="7">
    <location>
        <position position="91"/>
    </location>
</feature>
<dbReference type="InterPro" id="IPR018171">
    <property type="entry name" value="Pept_tRNA_hydro_CS"/>
</dbReference>
<sequence>MKLLIGLGNPGARYARNRHNVGFMTVDAIAERHGLGPWRRRFQGEAAEGRIGGEKVLLLKPQTYMNESGRAAGEAARFFKLSPADMVVFHDELDLAPGKVKVKQGGGHAGHNGLKSLTAHCGAEFWRVRIGIGHPGDKAKVTAHVLGDFAKADAEWLDPLLAAMADAAPALVSGNEAKFVSDVAQAMHDVRAPAKEPAPKREKPQPAPRAPEQEAPSAPTALGEKLRRWLTG</sequence>
<keyword evidence="12" id="KW-1185">Reference proteome</keyword>
<evidence type="ECO:0000313" key="11">
    <source>
        <dbReference type="EMBL" id="RIA47238.1"/>
    </source>
</evidence>
<comment type="catalytic activity">
    <reaction evidence="7 8">
        <text>an N-acyl-L-alpha-aminoacyl-tRNA + H2O = an N-acyl-L-amino acid + a tRNA + H(+)</text>
        <dbReference type="Rhea" id="RHEA:54448"/>
        <dbReference type="Rhea" id="RHEA-COMP:10123"/>
        <dbReference type="Rhea" id="RHEA-COMP:13883"/>
        <dbReference type="ChEBI" id="CHEBI:15377"/>
        <dbReference type="ChEBI" id="CHEBI:15378"/>
        <dbReference type="ChEBI" id="CHEBI:59874"/>
        <dbReference type="ChEBI" id="CHEBI:78442"/>
        <dbReference type="ChEBI" id="CHEBI:138191"/>
        <dbReference type="EC" id="3.1.1.29"/>
    </reaction>
</comment>
<dbReference type="RefSeq" id="WP_119062417.1">
    <property type="nucleotide sequence ID" value="NZ_QXDF01000004.1"/>
</dbReference>
<dbReference type="Pfam" id="PF01195">
    <property type="entry name" value="Pept_tRNA_hydro"/>
    <property type="match status" value="1"/>
</dbReference>
<accession>A0A397PE45</accession>
<feature type="site" description="Discriminates between blocked and unblocked aminoacyl-tRNA" evidence="7">
    <location>
        <position position="9"/>
    </location>
</feature>
<dbReference type="FunFam" id="3.40.50.1470:FF:000001">
    <property type="entry name" value="Peptidyl-tRNA hydrolase"/>
    <property type="match status" value="1"/>
</dbReference>
<dbReference type="OrthoDB" id="9800507at2"/>
<comment type="similarity">
    <text evidence="5 7 9">Belongs to the PTH family.</text>
</comment>
<comment type="subunit">
    <text evidence="7">Monomer.</text>
</comment>
<comment type="function">
    <text evidence="7">Hydrolyzes ribosome-free peptidyl-tRNAs (with 1 or more amino acids incorporated), which drop off the ribosome during protein synthesis, or as a result of ribosome stalling.</text>
</comment>
<evidence type="ECO:0000256" key="9">
    <source>
        <dbReference type="RuleBase" id="RU004320"/>
    </source>
</evidence>
<feature type="binding site" evidence="7">
    <location>
        <position position="66"/>
    </location>
    <ligand>
        <name>tRNA</name>
        <dbReference type="ChEBI" id="CHEBI:17843"/>
    </ligand>
</feature>
<dbReference type="CDD" id="cd00462">
    <property type="entry name" value="PTH"/>
    <property type="match status" value="1"/>
</dbReference>
<feature type="binding site" evidence="7">
    <location>
        <position position="64"/>
    </location>
    <ligand>
        <name>tRNA</name>
        <dbReference type="ChEBI" id="CHEBI:17843"/>
    </ligand>
</feature>
<dbReference type="Gene3D" id="3.40.50.1470">
    <property type="entry name" value="Peptidyl-tRNA hydrolase"/>
    <property type="match status" value="1"/>
</dbReference>
<dbReference type="PROSITE" id="PS01195">
    <property type="entry name" value="PEPT_TRNA_HYDROL_1"/>
    <property type="match status" value="1"/>
</dbReference>